<sequence length="253" mass="29015">MARQKKPFLFERSRVTVIWNFLNDPEGHGTKKVKWKTQKISPALSGRIQFAVRQDTGRSLTQIKAVTGADCSSITVRRHLRLKGFKNKKRPQRPRLLERHRTNRLDFAREHQTYDIERSHLFSTCRSGGGTVMVWGAFSFSRTTEPQEVQGRQTTAGCVQMLQRASLMTEGPRLCVNNITLLDHPTCSPDLNLIENLWGWMARDVYKTGQQFDTVDVLRAAVFTTWRNLPTHLMETCSSCIKTIGRKKGVVLR</sequence>
<dbReference type="STRING" id="32507.ENSNBRP00000012140"/>
<protein>
    <recommendedName>
        <fullName evidence="1">Transposase Tc1-like domain-containing protein</fullName>
    </recommendedName>
</protein>
<name>A0A3Q4GQW4_NEOBR</name>
<dbReference type="Ensembl" id="ENSNBRT00000012488.1">
    <property type="protein sequence ID" value="ENSNBRP00000012140.1"/>
    <property type="gene ID" value="ENSNBRG00000009477.1"/>
</dbReference>
<dbReference type="GO" id="GO:0015074">
    <property type="term" value="P:DNA integration"/>
    <property type="evidence" value="ECO:0007669"/>
    <property type="project" value="InterPro"/>
</dbReference>
<reference evidence="2" key="1">
    <citation type="submission" date="2025-08" db="UniProtKB">
        <authorList>
            <consortium name="Ensembl"/>
        </authorList>
    </citation>
    <scope>IDENTIFICATION</scope>
</reference>
<reference evidence="2" key="2">
    <citation type="submission" date="2025-09" db="UniProtKB">
        <authorList>
            <consortium name="Ensembl"/>
        </authorList>
    </citation>
    <scope>IDENTIFICATION</scope>
</reference>
<feature type="domain" description="Transposase Tc1-like" evidence="1">
    <location>
        <begin position="47"/>
        <end position="112"/>
    </location>
</feature>
<dbReference type="Proteomes" id="UP000261580">
    <property type="component" value="Unassembled WGS sequence"/>
</dbReference>
<accession>A0A3Q4GQW4</accession>
<organism evidence="2 3">
    <name type="scientific">Neolamprologus brichardi</name>
    <name type="common">Fairy cichlid</name>
    <name type="synonym">Lamprologus brichardi</name>
    <dbReference type="NCBI Taxonomy" id="32507"/>
    <lineage>
        <taxon>Eukaryota</taxon>
        <taxon>Metazoa</taxon>
        <taxon>Chordata</taxon>
        <taxon>Craniata</taxon>
        <taxon>Vertebrata</taxon>
        <taxon>Euteleostomi</taxon>
        <taxon>Actinopterygii</taxon>
        <taxon>Neopterygii</taxon>
        <taxon>Teleostei</taxon>
        <taxon>Neoteleostei</taxon>
        <taxon>Acanthomorphata</taxon>
        <taxon>Ovalentaria</taxon>
        <taxon>Cichlomorphae</taxon>
        <taxon>Cichliformes</taxon>
        <taxon>Cichlidae</taxon>
        <taxon>African cichlids</taxon>
        <taxon>Pseudocrenilabrinae</taxon>
        <taxon>Lamprologini</taxon>
        <taxon>Neolamprologus</taxon>
    </lineage>
</organism>
<dbReference type="GO" id="GO:0003677">
    <property type="term" value="F:DNA binding"/>
    <property type="evidence" value="ECO:0007669"/>
    <property type="project" value="InterPro"/>
</dbReference>
<dbReference type="Gene3D" id="3.30.420.10">
    <property type="entry name" value="Ribonuclease H-like superfamily/Ribonuclease H"/>
    <property type="match status" value="1"/>
</dbReference>
<evidence type="ECO:0000313" key="2">
    <source>
        <dbReference type="Ensembl" id="ENSNBRP00000012140.1"/>
    </source>
</evidence>
<dbReference type="Pfam" id="PF01498">
    <property type="entry name" value="HTH_Tnp_Tc3_2"/>
    <property type="match status" value="1"/>
</dbReference>
<proteinExistence type="predicted"/>
<evidence type="ECO:0000259" key="1">
    <source>
        <dbReference type="Pfam" id="PF01498"/>
    </source>
</evidence>
<keyword evidence="3" id="KW-1185">Reference proteome</keyword>
<dbReference type="InterPro" id="IPR036397">
    <property type="entry name" value="RNaseH_sf"/>
</dbReference>
<evidence type="ECO:0000313" key="3">
    <source>
        <dbReference type="Proteomes" id="UP000261580"/>
    </source>
</evidence>
<dbReference type="GO" id="GO:0006313">
    <property type="term" value="P:DNA transposition"/>
    <property type="evidence" value="ECO:0007669"/>
    <property type="project" value="InterPro"/>
</dbReference>
<dbReference type="AlphaFoldDB" id="A0A3Q4GQW4"/>
<dbReference type="InterPro" id="IPR002492">
    <property type="entry name" value="Transposase_Tc1-like"/>
</dbReference>
<dbReference type="GeneTree" id="ENSGT00940000168014"/>